<accession>A0A1T2XLS5</accession>
<evidence type="ECO:0000313" key="2">
    <source>
        <dbReference type="Proteomes" id="UP000190188"/>
    </source>
</evidence>
<name>A0A1T2XLS5_9BACL</name>
<dbReference type="OrthoDB" id="2655795at2"/>
<protein>
    <recommendedName>
        <fullName evidence="3">DUF2642 domain-containing protein</fullName>
    </recommendedName>
</protein>
<sequence>MDNTTSSNTSKQMHYLNQVDLAKALQANNSADVELSIHDIIFAAIHQSKLIRFIVNKGRGVQQSIPGRILDFDPARSLIHVYHVDEKQVYILQLNEIDEFIV</sequence>
<dbReference type="EMBL" id="MSZX01000001">
    <property type="protein sequence ID" value="OPA80817.1"/>
    <property type="molecule type" value="Genomic_DNA"/>
</dbReference>
<gene>
    <name evidence="1" type="ORF">BVG16_00210</name>
</gene>
<dbReference type="RefSeq" id="WP_078496480.1">
    <property type="nucleotide sequence ID" value="NZ_MSZX01000001.1"/>
</dbReference>
<comment type="caution">
    <text evidence="1">The sequence shown here is derived from an EMBL/GenBank/DDBJ whole genome shotgun (WGS) entry which is preliminary data.</text>
</comment>
<keyword evidence="2" id="KW-1185">Reference proteome</keyword>
<organism evidence="1 2">
    <name type="scientific">Paenibacillus selenitireducens</name>
    <dbReference type="NCBI Taxonomy" id="1324314"/>
    <lineage>
        <taxon>Bacteria</taxon>
        <taxon>Bacillati</taxon>
        <taxon>Bacillota</taxon>
        <taxon>Bacilli</taxon>
        <taxon>Bacillales</taxon>
        <taxon>Paenibacillaceae</taxon>
        <taxon>Paenibacillus</taxon>
    </lineage>
</organism>
<evidence type="ECO:0008006" key="3">
    <source>
        <dbReference type="Google" id="ProtNLM"/>
    </source>
</evidence>
<proteinExistence type="predicted"/>
<dbReference type="Proteomes" id="UP000190188">
    <property type="component" value="Unassembled WGS sequence"/>
</dbReference>
<dbReference type="AlphaFoldDB" id="A0A1T2XLS5"/>
<evidence type="ECO:0000313" key="1">
    <source>
        <dbReference type="EMBL" id="OPA80817.1"/>
    </source>
</evidence>
<reference evidence="1 2" key="1">
    <citation type="submission" date="2017-01" db="EMBL/GenBank/DDBJ databases">
        <title>Genome analysis of Paenibacillus selenitrireducens ES3-24.</title>
        <authorList>
            <person name="Xu D."/>
            <person name="Yao R."/>
            <person name="Zheng S."/>
        </authorList>
    </citation>
    <scope>NUCLEOTIDE SEQUENCE [LARGE SCALE GENOMIC DNA]</scope>
    <source>
        <strain evidence="1 2">ES3-24</strain>
    </source>
</reference>